<evidence type="ECO:0000256" key="5">
    <source>
        <dbReference type="ARBA" id="ARBA00022737"/>
    </source>
</evidence>
<dbReference type="GO" id="GO:0010001">
    <property type="term" value="P:glial cell differentiation"/>
    <property type="evidence" value="ECO:0007669"/>
    <property type="project" value="TreeGrafter"/>
</dbReference>
<feature type="domain" description="Link" evidence="11">
    <location>
        <begin position="84"/>
        <end position="179"/>
    </location>
</feature>
<evidence type="ECO:0000256" key="8">
    <source>
        <dbReference type="ARBA" id="ARBA00023319"/>
    </source>
</evidence>
<dbReference type="GO" id="GO:0005615">
    <property type="term" value="C:extracellular space"/>
    <property type="evidence" value="ECO:0007669"/>
    <property type="project" value="TreeGrafter"/>
</dbReference>
<dbReference type="EMBL" id="SRLO01009798">
    <property type="protein sequence ID" value="TNN26651.1"/>
    <property type="molecule type" value="Genomic_DNA"/>
</dbReference>
<evidence type="ECO:0000256" key="2">
    <source>
        <dbReference type="ARBA" id="ARBA00022525"/>
    </source>
</evidence>
<comment type="caution">
    <text evidence="9">Lacks conserved residue(s) required for the propagation of feature annotation.</text>
</comment>
<dbReference type="Gene3D" id="3.10.100.10">
    <property type="entry name" value="Mannose-Binding Protein A, subunit A"/>
    <property type="match status" value="1"/>
</dbReference>
<accession>A0A4Z2ED34</accession>
<proteinExistence type="predicted"/>
<organism evidence="12 13">
    <name type="scientific">Liparis tanakae</name>
    <name type="common">Tanaka's snailfish</name>
    <dbReference type="NCBI Taxonomy" id="230148"/>
    <lineage>
        <taxon>Eukaryota</taxon>
        <taxon>Metazoa</taxon>
        <taxon>Chordata</taxon>
        <taxon>Craniata</taxon>
        <taxon>Vertebrata</taxon>
        <taxon>Euteleostomi</taxon>
        <taxon>Actinopterygii</taxon>
        <taxon>Neopterygii</taxon>
        <taxon>Teleostei</taxon>
        <taxon>Neoteleostei</taxon>
        <taxon>Acanthomorphata</taxon>
        <taxon>Eupercaria</taxon>
        <taxon>Perciformes</taxon>
        <taxon>Cottioidei</taxon>
        <taxon>Cottales</taxon>
        <taxon>Liparidae</taxon>
        <taxon>Liparis</taxon>
    </lineage>
</organism>
<evidence type="ECO:0000256" key="4">
    <source>
        <dbReference type="ARBA" id="ARBA00022536"/>
    </source>
</evidence>
<evidence type="ECO:0000313" key="12">
    <source>
        <dbReference type="EMBL" id="TNN26651.1"/>
    </source>
</evidence>
<comment type="caution">
    <text evidence="12">The sequence shown here is derived from an EMBL/GenBank/DDBJ whole genome shotgun (WGS) entry which is preliminary data.</text>
</comment>
<dbReference type="SUPFAM" id="SSF56436">
    <property type="entry name" value="C-type lectin-like"/>
    <property type="match status" value="1"/>
</dbReference>
<keyword evidence="3" id="KW-0272">Extracellular matrix</keyword>
<dbReference type="InterPro" id="IPR016186">
    <property type="entry name" value="C-type_lectin-like/link_sf"/>
</dbReference>
<dbReference type="PROSITE" id="PS50963">
    <property type="entry name" value="LINK_2"/>
    <property type="match status" value="1"/>
</dbReference>
<dbReference type="FunFam" id="3.10.100.10:FF:000002">
    <property type="entry name" value="Hyaluronan proteoglycan link protein 1"/>
    <property type="match status" value="1"/>
</dbReference>
<dbReference type="GO" id="GO:0001501">
    <property type="term" value="P:skeletal system development"/>
    <property type="evidence" value="ECO:0007669"/>
    <property type="project" value="TreeGrafter"/>
</dbReference>
<protein>
    <submittedName>
        <fullName evidence="12">Versican core protein</fullName>
    </submittedName>
</protein>
<keyword evidence="8" id="KW-0393">Immunoglobulin domain</keyword>
<dbReference type="InterPro" id="IPR016187">
    <property type="entry name" value="CTDL_fold"/>
</dbReference>
<reference evidence="12 13" key="1">
    <citation type="submission" date="2019-03" db="EMBL/GenBank/DDBJ databases">
        <title>First draft genome of Liparis tanakae, snailfish: a comprehensive survey of snailfish specific genes.</title>
        <authorList>
            <person name="Kim W."/>
            <person name="Song I."/>
            <person name="Jeong J.-H."/>
            <person name="Kim D."/>
            <person name="Kim S."/>
            <person name="Ryu S."/>
            <person name="Song J.Y."/>
            <person name="Lee S.K."/>
        </authorList>
    </citation>
    <scope>NUCLEOTIDE SEQUENCE [LARGE SCALE GENOMIC DNA]</scope>
    <source>
        <tissue evidence="12">Muscle</tissue>
    </source>
</reference>
<keyword evidence="2" id="KW-0964">Secreted</keyword>
<dbReference type="CDD" id="cd03517">
    <property type="entry name" value="Link_domain_CSPGs_modules_1_3"/>
    <property type="match status" value="1"/>
</dbReference>
<dbReference type="PANTHER" id="PTHR22804:SF6">
    <property type="entry name" value="VERSICAN CORE PROTEIN"/>
    <property type="match status" value="1"/>
</dbReference>
<dbReference type="PRINTS" id="PR01265">
    <property type="entry name" value="LINKMODULE"/>
</dbReference>
<dbReference type="GO" id="GO:0002052">
    <property type="term" value="P:positive regulation of neuroblast proliferation"/>
    <property type="evidence" value="ECO:0007669"/>
    <property type="project" value="TreeGrafter"/>
</dbReference>
<evidence type="ECO:0000256" key="10">
    <source>
        <dbReference type="SAM" id="MobiDB-lite"/>
    </source>
</evidence>
<keyword evidence="7 9" id="KW-1015">Disulfide bond</keyword>
<comment type="subcellular location">
    <subcellularLocation>
        <location evidence="1">Secreted</location>
        <location evidence="1">Extracellular space</location>
        <location evidence="1">Extracellular matrix</location>
    </subcellularLocation>
</comment>
<evidence type="ECO:0000256" key="6">
    <source>
        <dbReference type="ARBA" id="ARBA00022837"/>
    </source>
</evidence>
<dbReference type="AlphaFoldDB" id="A0A4Z2ED34"/>
<keyword evidence="6" id="KW-0106">Calcium</keyword>
<evidence type="ECO:0000259" key="11">
    <source>
        <dbReference type="PROSITE" id="PS50963"/>
    </source>
</evidence>
<evidence type="ECO:0000256" key="9">
    <source>
        <dbReference type="PROSITE-ProRule" id="PRU00323"/>
    </source>
</evidence>
<keyword evidence="5" id="KW-0677">Repeat</keyword>
<dbReference type="Proteomes" id="UP000314294">
    <property type="component" value="Unassembled WGS sequence"/>
</dbReference>
<evidence type="ECO:0000256" key="1">
    <source>
        <dbReference type="ARBA" id="ARBA00004498"/>
    </source>
</evidence>
<dbReference type="PANTHER" id="PTHR22804">
    <property type="entry name" value="AGGRECAN/VERSICAN PROTEOGLYCAN"/>
    <property type="match status" value="1"/>
</dbReference>
<dbReference type="InterPro" id="IPR050691">
    <property type="entry name" value="Hyaluronan_bind_Proteoglycan"/>
</dbReference>
<dbReference type="GO" id="GO:0072534">
    <property type="term" value="C:perineuronal net"/>
    <property type="evidence" value="ECO:0007669"/>
    <property type="project" value="TreeGrafter"/>
</dbReference>
<feature type="disulfide bond" evidence="9">
    <location>
        <begin position="130"/>
        <end position="151"/>
    </location>
</feature>
<feature type="region of interest" description="Disordered" evidence="10">
    <location>
        <begin position="1"/>
        <end position="32"/>
    </location>
</feature>
<dbReference type="GO" id="GO:0045202">
    <property type="term" value="C:synapse"/>
    <property type="evidence" value="ECO:0007669"/>
    <property type="project" value="TreeGrafter"/>
</dbReference>
<dbReference type="PROSITE" id="PS01241">
    <property type="entry name" value="LINK_1"/>
    <property type="match status" value="1"/>
</dbReference>
<dbReference type="InterPro" id="IPR000538">
    <property type="entry name" value="Link_dom"/>
</dbReference>
<keyword evidence="4" id="KW-0245">EGF-like domain</keyword>
<gene>
    <name evidence="12" type="primary">Vcan_0</name>
    <name evidence="12" type="ORF">EYF80_063213</name>
</gene>
<name>A0A4Z2ED34_9TELE</name>
<dbReference type="GO" id="GO:0007417">
    <property type="term" value="P:central nervous system development"/>
    <property type="evidence" value="ECO:0007669"/>
    <property type="project" value="TreeGrafter"/>
</dbReference>
<dbReference type="SMART" id="SM00445">
    <property type="entry name" value="LINK"/>
    <property type="match status" value="1"/>
</dbReference>
<sequence length="201" mass="21965">MRGHEGTCEDTRGHARTRGDMRGHEGTCEDMRGHARTREPVYRPALIIWTTADDEARSLMNLCPPSPEQPRLMGNVVLCSSPGVVFHYRANASRYTLDFPAAVQACLSAGAAIATPGQLAAAFEDGLDQCDAGWLADRSVRYPITAPRPGCAGDLLSRPGVRTYGVRDPAEEYDVYCYVDKLHGKKYEDTRGRGYATVSLA</sequence>
<evidence type="ECO:0000256" key="3">
    <source>
        <dbReference type="ARBA" id="ARBA00022530"/>
    </source>
</evidence>
<dbReference type="Pfam" id="PF00193">
    <property type="entry name" value="Xlink"/>
    <property type="match status" value="1"/>
</dbReference>
<evidence type="ECO:0000256" key="7">
    <source>
        <dbReference type="ARBA" id="ARBA00023157"/>
    </source>
</evidence>
<dbReference type="OrthoDB" id="5860362at2759"/>
<evidence type="ECO:0000313" key="13">
    <source>
        <dbReference type="Proteomes" id="UP000314294"/>
    </source>
</evidence>
<dbReference type="GO" id="GO:0007155">
    <property type="term" value="P:cell adhesion"/>
    <property type="evidence" value="ECO:0007669"/>
    <property type="project" value="InterPro"/>
</dbReference>
<dbReference type="GO" id="GO:0005540">
    <property type="term" value="F:hyaluronic acid binding"/>
    <property type="evidence" value="ECO:0007669"/>
    <property type="project" value="InterPro"/>
</dbReference>
<keyword evidence="13" id="KW-1185">Reference proteome</keyword>